<proteinExistence type="predicted"/>
<dbReference type="RefSeq" id="WP_231749349.1">
    <property type="nucleotide sequence ID" value="NZ_CP036426.1"/>
</dbReference>
<sequence length="435" mass="46439" precursor="true">MSRRALSVALACGIGLGAASSPARAQDSGLEVGAAMRVITPDPLLPVSGGMGPPRPATEQRGDLTARAVVFRKADVSVAVVSVDLLGFPSVLGDRVRAQVDRIPGENVLIGATHTHSAPDCYAFPDGRGGHTADLDYLDSVCDLAAEAVNEAIDRLAPARLTIATGEAQGKIAFNYYAPDLYDRRLSVIRATGPDGDGIATLVNYAVHPEVLGNDEGIVSPDLVGPLCDRLEAEAGGLALFMNGAQGGMVTADNRDLDRPRDPLRGYWEGISTWEECLRIGHLLADEALRILDDAPAQEDPALACDSAAVRFPVDSDDLWAVVEHSPLDYPRNDDRSVTTRVNLVTLGDAQILTIPGEAMPNLGFYLKRKMRGEHNLLFGLTNDAFGYILAEVDFDSFNRYDYVSRVSLGEKTGTILVESALELINRAPAPIPAD</sequence>
<evidence type="ECO:0000313" key="3">
    <source>
        <dbReference type="Proteomes" id="UP000317835"/>
    </source>
</evidence>
<accession>A0A518HD62</accession>
<keyword evidence="3" id="KW-1185">Reference proteome</keyword>
<evidence type="ECO:0008006" key="4">
    <source>
        <dbReference type="Google" id="ProtNLM"/>
    </source>
</evidence>
<dbReference type="KEGG" id="tpla:ElP_67510"/>
<dbReference type="AlphaFoldDB" id="A0A518HD62"/>
<gene>
    <name evidence="2" type="ORF">ElP_67510</name>
</gene>
<name>A0A518HD62_9BACT</name>
<feature type="signal peptide" evidence="1">
    <location>
        <begin position="1"/>
        <end position="25"/>
    </location>
</feature>
<organism evidence="2 3">
    <name type="scientific">Tautonia plasticadhaerens</name>
    <dbReference type="NCBI Taxonomy" id="2527974"/>
    <lineage>
        <taxon>Bacteria</taxon>
        <taxon>Pseudomonadati</taxon>
        <taxon>Planctomycetota</taxon>
        <taxon>Planctomycetia</taxon>
        <taxon>Isosphaerales</taxon>
        <taxon>Isosphaeraceae</taxon>
        <taxon>Tautonia</taxon>
    </lineage>
</organism>
<feature type="chain" id="PRO_5021934521" description="Neutral/alkaline non-lysosomal ceramidase" evidence="1">
    <location>
        <begin position="26"/>
        <end position="435"/>
    </location>
</feature>
<keyword evidence="1" id="KW-0732">Signal</keyword>
<evidence type="ECO:0000313" key="2">
    <source>
        <dbReference type="EMBL" id="QDV38794.1"/>
    </source>
</evidence>
<evidence type="ECO:0000256" key="1">
    <source>
        <dbReference type="SAM" id="SignalP"/>
    </source>
</evidence>
<reference evidence="2 3" key="1">
    <citation type="submission" date="2019-02" db="EMBL/GenBank/DDBJ databases">
        <title>Deep-cultivation of Planctomycetes and their phenomic and genomic characterization uncovers novel biology.</title>
        <authorList>
            <person name="Wiegand S."/>
            <person name="Jogler M."/>
            <person name="Boedeker C."/>
            <person name="Pinto D."/>
            <person name="Vollmers J."/>
            <person name="Rivas-Marin E."/>
            <person name="Kohn T."/>
            <person name="Peeters S.H."/>
            <person name="Heuer A."/>
            <person name="Rast P."/>
            <person name="Oberbeckmann S."/>
            <person name="Bunk B."/>
            <person name="Jeske O."/>
            <person name="Meyerdierks A."/>
            <person name="Storesund J.E."/>
            <person name="Kallscheuer N."/>
            <person name="Luecker S."/>
            <person name="Lage O.M."/>
            <person name="Pohl T."/>
            <person name="Merkel B.J."/>
            <person name="Hornburger P."/>
            <person name="Mueller R.-W."/>
            <person name="Bruemmer F."/>
            <person name="Labrenz M."/>
            <person name="Spormann A.M."/>
            <person name="Op den Camp H."/>
            <person name="Overmann J."/>
            <person name="Amann R."/>
            <person name="Jetten M.S.M."/>
            <person name="Mascher T."/>
            <person name="Medema M.H."/>
            <person name="Devos D.P."/>
            <person name="Kaster A.-K."/>
            <person name="Ovreas L."/>
            <person name="Rohde M."/>
            <person name="Galperin M.Y."/>
            <person name="Jogler C."/>
        </authorList>
    </citation>
    <scope>NUCLEOTIDE SEQUENCE [LARGE SCALE GENOMIC DNA]</scope>
    <source>
        <strain evidence="2 3">ElP</strain>
    </source>
</reference>
<protein>
    <recommendedName>
        <fullName evidence="4">Neutral/alkaline non-lysosomal ceramidase</fullName>
    </recommendedName>
</protein>
<dbReference type="EMBL" id="CP036426">
    <property type="protein sequence ID" value="QDV38794.1"/>
    <property type="molecule type" value="Genomic_DNA"/>
</dbReference>
<dbReference type="Proteomes" id="UP000317835">
    <property type="component" value="Chromosome"/>
</dbReference>